<proteinExistence type="predicted"/>
<evidence type="ECO:0000313" key="1">
    <source>
        <dbReference type="EMBL" id="EDR03951.1"/>
    </source>
</evidence>
<dbReference type="RefSeq" id="XP_001885519.1">
    <property type="nucleotide sequence ID" value="XM_001885484.1"/>
</dbReference>
<reference evidence="1 2" key="1">
    <citation type="journal article" date="2008" name="Nature">
        <title>The genome of Laccaria bicolor provides insights into mycorrhizal symbiosis.</title>
        <authorList>
            <person name="Martin F."/>
            <person name="Aerts A."/>
            <person name="Ahren D."/>
            <person name="Brun A."/>
            <person name="Danchin E.G.J."/>
            <person name="Duchaussoy F."/>
            <person name="Gibon J."/>
            <person name="Kohler A."/>
            <person name="Lindquist E."/>
            <person name="Pereda V."/>
            <person name="Salamov A."/>
            <person name="Shapiro H.J."/>
            <person name="Wuyts J."/>
            <person name="Blaudez D."/>
            <person name="Buee M."/>
            <person name="Brokstein P."/>
            <person name="Canbaeck B."/>
            <person name="Cohen D."/>
            <person name="Courty P.E."/>
            <person name="Coutinho P.M."/>
            <person name="Delaruelle C."/>
            <person name="Detter J.C."/>
            <person name="Deveau A."/>
            <person name="DiFazio S."/>
            <person name="Duplessis S."/>
            <person name="Fraissinet-Tachet L."/>
            <person name="Lucic E."/>
            <person name="Frey-Klett P."/>
            <person name="Fourrey C."/>
            <person name="Feussner I."/>
            <person name="Gay G."/>
            <person name="Grimwood J."/>
            <person name="Hoegger P.J."/>
            <person name="Jain P."/>
            <person name="Kilaru S."/>
            <person name="Labbe J."/>
            <person name="Lin Y.C."/>
            <person name="Legue V."/>
            <person name="Le Tacon F."/>
            <person name="Marmeisse R."/>
            <person name="Melayah D."/>
            <person name="Montanini B."/>
            <person name="Muratet M."/>
            <person name="Nehls U."/>
            <person name="Niculita-Hirzel H."/>
            <person name="Oudot-Le Secq M.P."/>
            <person name="Peter M."/>
            <person name="Quesneville H."/>
            <person name="Rajashekar B."/>
            <person name="Reich M."/>
            <person name="Rouhier N."/>
            <person name="Schmutz J."/>
            <person name="Yin T."/>
            <person name="Chalot M."/>
            <person name="Henrissat B."/>
            <person name="Kuees U."/>
            <person name="Lucas S."/>
            <person name="Van de Peer Y."/>
            <person name="Podila G.K."/>
            <person name="Polle A."/>
            <person name="Pukkila P.J."/>
            <person name="Richardson P.M."/>
            <person name="Rouze P."/>
            <person name="Sanders I.R."/>
            <person name="Stajich J.E."/>
            <person name="Tunlid A."/>
            <person name="Tuskan G."/>
            <person name="Grigoriev I.V."/>
        </authorList>
    </citation>
    <scope>NUCLEOTIDE SEQUENCE [LARGE SCALE GENOMIC DNA]</scope>
    <source>
        <strain evidence="2">S238N-H82 / ATCC MYA-4686</strain>
    </source>
</reference>
<evidence type="ECO:0000313" key="2">
    <source>
        <dbReference type="Proteomes" id="UP000001194"/>
    </source>
</evidence>
<keyword evidence="2" id="KW-1185">Reference proteome</keyword>
<name>B0DNJ2_LACBS</name>
<organism evidence="2">
    <name type="scientific">Laccaria bicolor (strain S238N-H82 / ATCC MYA-4686)</name>
    <name type="common">Bicoloured deceiver</name>
    <name type="synonym">Laccaria laccata var. bicolor</name>
    <dbReference type="NCBI Taxonomy" id="486041"/>
    <lineage>
        <taxon>Eukaryota</taxon>
        <taxon>Fungi</taxon>
        <taxon>Dikarya</taxon>
        <taxon>Basidiomycota</taxon>
        <taxon>Agaricomycotina</taxon>
        <taxon>Agaricomycetes</taxon>
        <taxon>Agaricomycetidae</taxon>
        <taxon>Agaricales</taxon>
        <taxon>Agaricineae</taxon>
        <taxon>Hydnangiaceae</taxon>
        <taxon>Laccaria</taxon>
    </lineage>
</organism>
<dbReference type="KEGG" id="lbc:LACBIDRAFT_306680"/>
<accession>B0DNJ2</accession>
<dbReference type="EMBL" id="DS547121">
    <property type="protein sequence ID" value="EDR03951.1"/>
    <property type="molecule type" value="Genomic_DNA"/>
</dbReference>
<dbReference type="InParanoid" id="B0DNJ2"/>
<dbReference type="AlphaFoldDB" id="B0DNJ2"/>
<gene>
    <name evidence="1" type="ORF">LACBIDRAFT_306680</name>
</gene>
<sequence>MQSLPLSFSQRLSQRRAADLEQKNESVLPQPLSRLRTRTVHIEFPNALRVQMMKTLFWKRSDLWIK</sequence>
<dbReference type="HOGENOM" id="CLU_2831605_0_0_1"/>
<dbReference type="GeneID" id="6081144"/>
<dbReference type="Proteomes" id="UP000001194">
    <property type="component" value="Unassembled WGS sequence"/>
</dbReference>
<protein>
    <submittedName>
        <fullName evidence="1">Predicted protein</fullName>
    </submittedName>
</protein>